<reference evidence="1 2" key="1">
    <citation type="submission" date="2016-12" db="EMBL/GenBank/DDBJ databases">
        <title>Draft genome of Tersicoccus phoenicis 1P05MA.</title>
        <authorList>
            <person name="Nakajima Y."/>
            <person name="Yoshizawa S."/>
            <person name="Nakamura K."/>
            <person name="Ogura Y."/>
            <person name="Hayashi T."/>
            <person name="Kogure K."/>
        </authorList>
    </citation>
    <scope>NUCLEOTIDE SEQUENCE [LARGE SCALE GENOMIC DNA]</scope>
    <source>
        <strain evidence="1 2">1p05MA</strain>
    </source>
</reference>
<keyword evidence="2" id="KW-1185">Reference proteome</keyword>
<evidence type="ECO:0000313" key="1">
    <source>
        <dbReference type="EMBL" id="OMH25130.1"/>
    </source>
</evidence>
<proteinExistence type="predicted"/>
<dbReference type="EMBL" id="MRDE01000036">
    <property type="protein sequence ID" value="OMH25130.1"/>
    <property type="molecule type" value="Genomic_DNA"/>
</dbReference>
<evidence type="ECO:0000313" key="2">
    <source>
        <dbReference type="Proteomes" id="UP000187085"/>
    </source>
</evidence>
<name>A0A1R1LC85_9MICC</name>
<dbReference type="STRING" id="554083.BKD30_06595"/>
<dbReference type="RefSeq" id="WP_076703369.1">
    <property type="nucleotide sequence ID" value="NZ_MRDE01000036.1"/>
</dbReference>
<sequence>MTTSPAGSPVATPDLDRLLRWTDAGGTWEVVHRAENHVTVALCRCDGGEEADRFRSAEPALLAFLAEHGA</sequence>
<protein>
    <submittedName>
        <fullName evidence="1">Uncharacterized protein</fullName>
    </submittedName>
</protein>
<comment type="caution">
    <text evidence="1">The sequence shown here is derived from an EMBL/GenBank/DDBJ whole genome shotgun (WGS) entry which is preliminary data.</text>
</comment>
<dbReference type="AlphaFoldDB" id="A0A1R1LC85"/>
<dbReference type="Proteomes" id="UP000187085">
    <property type="component" value="Unassembled WGS sequence"/>
</dbReference>
<gene>
    <name evidence="1" type="ORF">BKD30_06595</name>
</gene>
<accession>A0A1R1LC85</accession>
<organism evidence="1 2">
    <name type="scientific">Tersicoccus phoenicis</name>
    <dbReference type="NCBI Taxonomy" id="554083"/>
    <lineage>
        <taxon>Bacteria</taxon>
        <taxon>Bacillati</taxon>
        <taxon>Actinomycetota</taxon>
        <taxon>Actinomycetes</taxon>
        <taxon>Micrococcales</taxon>
        <taxon>Micrococcaceae</taxon>
        <taxon>Tersicoccus</taxon>
    </lineage>
</organism>